<dbReference type="Gene3D" id="3.20.20.80">
    <property type="entry name" value="Glycosidases"/>
    <property type="match status" value="2"/>
</dbReference>
<keyword evidence="2" id="KW-1185">Reference proteome</keyword>
<sequence length="312" mass="35468">MNEYDDDDLFESNIPMHNHPSGKANFYSAARPAVVNKHFEWMNDYGITGVCHMRFLSNMMIIINVNGGTWGTKECPCAAEPHGRAFAVSYNPSGRSLNDDVRAKYSLPVLRIYGIGFKSVNVKNTTELASLIDWFQNSGGKYRTFLIGGVPSNWRQRVKDSRQEIEWKQIYESLDDAMLCEQLGVLYMPVMCRHNLKNQTAPMNSIPRLGGRFMWRQAYKYAADENISTIWCAQFDEVDESTAIFKVAKDHSEVPNDGKWLTLDADGEDLPHDWYLRLCGEAQKMLAGKVNVSETMPINSLTLKDEILVAEM</sequence>
<protein>
    <submittedName>
        <fullName evidence="1">Uncharacterized protein</fullName>
    </submittedName>
</protein>
<gene>
    <name evidence="1" type="ORF">ACHAWO_003035</name>
</gene>
<evidence type="ECO:0000313" key="1">
    <source>
        <dbReference type="EMBL" id="KAL3775503.1"/>
    </source>
</evidence>
<reference evidence="1 2" key="1">
    <citation type="submission" date="2024-10" db="EMBL/GenBank/DDBJ databases">
        <title>Updated reference genomes for cyclostephanoid diatoms.</title>
        <authorList>
            <person name="Roberts W.R."/>
            <person name="Alverson A.J."/>
        </authorList>
    </citation>
    <scope>NUCLEOTIDE SEQUENCE [LARGE SCALE GENOMIC DNA]</scope>
    <source>
        <strain evidence="1 2">AJA010-31</strain>
    </source>
</reference>
<proteinExistence type="predicted"/>
<dbReference type="EMBL" id="JALLPJ020001151">
    <property type="protein sequence ID" value="KAL3775503.1"/>
    <property type="molecule type" value="Genomic_DNA"/>
</dbReference>
<organism evidence="1 2">
    <name type="scientific">Cyclotella atomus</name>
    <dbReference type="NCBI Taxonomy" id="382360"/>
    <lineage>
        <taxon>Eukaryota</taxon>
        <taxon>Sar</taxon>
        <taxon>Stramenopiles</taxon>
        <taxon>Ochrophyta</taxon>
        <taxon>Bacillariophyta</taxon>
        <taxon>Coscinodiscophyceae</taxon>
        <taxon>Thalassiosirophycidae</taxon>
        <taxon>Stephanodiscales</taxon>
        <taxon>Stephanodiscaceae</taxon>
        <taxon>Cyclotella</taxon>
    </lineage>
</organism>
<accession>A0ABD3NHX1</accession>
<comment type="caution">
    <text evidence="1">The sequence shown here is derived from an EMBL/GenBank/DDBJ whole genome shotgun (WGS) entry which is preliminary data.</text>
</comment>
<name>A0ABD3NHX1_9STRA</name>
<evidence type="ECO:0000313" key="2">
    <source>
        <dbReference type="Proteomes" id="UP001530400"/>
    </source>
</evidence>
<dbReference type="AlphaFoldDB" id="A0ABD3NHX1"/>
<dbReference type="Proteomes" id="UP001530400">
    <property type="component" value="Unassembled WGS sequence"/>
</dbReference>